<proteinExistence type="predicted"/>
<evidence type="ECO:0000313" key="2">
    <source>
        <dbReference type="EMBL" id="MEK7953777.1"/>
    </source>
</evidence>
<keyword evidence="1" id="KW-0812">Transmembrane</keyword>
<dbReference type="EMBL" id="JBBUKT010000013">
    <property type="protein sequence ID" value="MEK7953777.1"/>
    <property type="molecule type" value="Genomic_DNA"/>
</dbReference>
<keyword evidence="3" id="KW-1185">Reference proteome</keyword>
<keyword evidence="1" id="KW-1133">Transmembrane helix</keyword>
<accession>A0ABU9B3F0</accession>
<evidence type="ECO:0008006" key="4">
    <source>
        <dbReference type="Google" id="ProtNLM"/>
    </source>
</evidence>
<evidence type="ECO:0000313" key="3">
    <source>
        <dbReference type="Proteomes" id="UP001371305"/>
    </source>
</evidence>
<evidence type="ECO:0000256" key="1">
    <source>
        <dbReference type="SAM" id="Phobius"/>
    </source>
</evidence>
<dbReference type="RefSeq" id="WP_341407543.1">
    <property type="nucleotide sequence ID" value="NZ_JBBUKT010000013.1"/>
</dbReference>
<keyword evidence="1" id="KW-0472">Membrane</keyword>
<sequence length="77" mass="8799">MLNISQMGYFSGYNILAGFVFGTIGIGAWRYGKSLERWKPVVIGLALMIYPYFTPWAWLTWSVGVALCVTLYFHHDC</sequence>
<protein>
    <recommendedName>
        <fullName evidence="4">Amino acid transport protein</fullName>
    </recommendedName>
</protein>
<name>A0ABU9B3F0_9BACT</name>
<gene>
    <name evidence="2" type="ORF">WKV53_24895</name>
</gene>
<feature type="transmembrane region" description="Helical" evidence="1">
    <location>
        <begin position="52"/>
        <end position="73"/>
    </location>
</feature>
<reference evidence="2 3" key="1">
    <citation type="submission" date="2024-04" db="EMBL/GenBank/DDBJ databases">
        <title>Luteolibacter sp. isolated from soil.</title>
        <authorList>
            <person name="An J."/>
        </authorList>
    </citation>
    <scope>NUCLEOTIDE SEQUENCE [LARGE SCALE GENOMIC DNA]</scope>
    <source>
        <strain evidence="2 3">Y139</strain>
    </source>
</reference>
<dbReference type="Proteomes" id="UP001371305">
    <property type="component" value="Unassembled WGS sequence"/>
</dbReference>
<feature type="transmembrane region" description="Helical" evidence="1">
    <location>
        <begin position="12"/>
        <end position="32"/>
    </location>
</feature>
<organism evidence="2 3">
    <name type="scientific">Luteolibacter soli</name>
    <dbReference type="NCBI Taxonomy" id="3135280"/>
    <lineage>
        <taxon>Bacteria</taxon>
        <taxon>Pseudomonadati</taxon>
        <taxon>Verrucomicrobiota</taxon>
        <taxon>Verrucomicrobiia</taxon>
        <taxon>Verrucomicrobiales</taxon>
        <taxon>Verrucomicrobiaceae</taxon>
        <taxon>Luteolibacter</taxon>
    </lineage>
</organism>
<comment type="caution">
    <text evidence="2">The sequence shown here is derived from an EMBL/GenBank/DDBJ whole genome shotgun (WGS) entry which is preliminary data.</text>
</comment>